<dbReference type="RefSeq" id="WP_042529788.1">
    <property type="nucleotide sequence ID" value="NZ_CDGG01000001.1"/>
</dbReference>
<feature type="domain" description="PTS EIIC type-3" evidence="11">
    <location>
        <begin position="12"/>
        <end position="432"/>
    </location>
</feature>
<keyword evidence="7 10" id="KW-1133">Transmembrane helix</keyword>
<keyword evidence="5" id="KW-0598">Phosphotransferase system</keyword>
<dbReference type="PANTHER" id="PTHR33989">
    <property type="match status" value="1"/>
</dbReference>
<protein>
    <recommendedName>
        <fullName evidence="9">Permease IIC component</fullName>
    </recommendedName>
</protein>
<dbReference type="OrthoDB" id="1641940at2"/>
<feature type="transmembrane region" description="Helical" evidence="10">
    <location>
        <begin position="368"/>
        <end position="392"/>
    </location>
</feature>
<dbReference type="PANTHER" id="PTHR33989:SF8">
    <property type="entry name" value="PERMEASE IIC COMPONENT"/>
    <property type="match status" value="1"/>
</dbReference>
<comment type="subcellular location">
    <subcellularLocation>
        <location evidence="1">Cell membrane</location>
        <topology evidence="1">Multi-pass membrane protein</topology>
    </subcellularLocation>
</comment>
<evidence type="ECO:0000256" key="4">
    <source>
        <dbReference type="ARBA" id="ARBA00022597"/>
    </source>
</evidence>
<dbReference type="Pfam" id="PF02378">
    <property type="entry name" value="PTS_EIIC"/>
    <property type="match status" value="1"/>
</dbReference>
<dbReference type="GO" id="GO:1901264">
    <property type="term" value="P:carbohydrate derivative transport"/>
    <property type="evidence" value="ECO:0007669"/>
    <property type="project" value="TreeGrafter"/>
</dbReference>
<evidence type="ECO:0000313" key="12">
    <source>
        <dbReference type="EMBL" id="CEI80966.1"/>
    </source>
</evidence>
<evidence type="ECO:0000259" key="11">
    <source>
        <dbReference type="PROSITE" id="PS51105"/>
    </source>
</evidence>
<proteinExistence type="predicted"/>
<evidence type="ECO:0000256" key="10">
    <source>
        <dbReference type="SAM" id="Phobius"/>
    </source>
</evidence>
<dbReference type="NCBIfam" id="TIGR00410">
    <property type="entry name" value="lacE"/>
    <property type="match status" value="1"/>
</dbReference>
<dbReference type="InterPro" id="IPR003352">
    <property type="entry name" value="PTS_EIIC"/>
</dbReference>
<evidence type="ECO:0000256" key="9">
    <source>
        <dbReference type="PIRNR" id="PIRNR006351"/>
    </source>
</evidence>
<comment type="function">
    <text evidence="9">The phosphoenolpyruvate-dependent sugar phosphotransferase system (PTS), a major carbohydrate active -transport system, catalyzes the phosphorylation of incoming sugar substrates concomitant with their translocation across the cell membrane.</text>
</comment>
<keyword evidence="8 9" id="KW-0472">Membrane</keyword>
<dbReference type="GO" id="GO:0008982">
    <property type="term" value="F:protein-N(PI)-phosphohistidine-sugar phosphotransferase activity"/>
    <property type="evidence" value="ECO:0007669"/>
    <property type="project" value="UniProtKB-UniRule"/>
</dbReference>
<feature type="transmembrane region" description="Helical" evidence="10">
    <location>
        <begin position="306"/>
        <end position="328"/>
    </location>
</feature>
<keyword evidence="2 9" id="KW-0813">Transport</keyword>
<evidence type="ECO:0000256" key="6">
    <source>
        <dbReference type="ARBA" id="ARBA00022692"/>
    </source>
</evidence>
<evidence type="ECO:0000313" key="13">
    <source>
        <dbReference type="Proteomes" id="UP000040453"/>
    </source>
</evidence>
<keyword evidence="13" id="KW-1185">Reference proteome</keyword>
<reference evidence="12 13" key="1">
    <citation type="submission" date="2014-11" db="EMBL/GenBank/DDBJ databases">
        <authorList>
            <person name="Urmite Genomes Urmite Genomes"/>
        </authorList>
    </citation>
    <scope>NUCLEOTIDE SEQUENCE [LARGE SCALE GENOMIC DNA]</scope>
    <source>
        <strain evidence="12 13">Oc5</strain>
    </source>
</reference>
<dbReference type="GO" id="GO:0005886">
    <property type="term" value="C:plasma membrane"/>
    <property type="evidence" value="ECO:0007669"/>
    <property type="project" value="UniProtKB-SubCell"/>
</dbReference>
<dbReference type="GO" id="GO:0009401">
    <property type="term" value="P:phosphoenolpyruvate-dependent sugar phosphotransferase system"/>
    <property type="evidence" value="ECO:0007669"/>
    <property type="project" value="UniProtKB-KW"/>
</dbReference>
<dbReference type="AlphaFoldDB" id="A0A0A1MPG9"/>
<dbReference type="PROSITE" id="PS51105">
    <property type="entry name" value="PTS_EIIC_TYPE_3"/>
    <property type="match status" value="1"/>
</dbReference>
<feature type="transmembrane region" description="Helical" evidence="10">
    <location>
        <begin position="208"/>
        <end position="232"/>
    </location>
</feature>
<dbReference type="InterPro" id="IPR004796">
    <property type="entry name" value="PTS_IIC_cello"/>
</dbReference>
<dbReference type="Proteomes" id="UP000040453">
    <property type="component" value="Unassembled WGS sequence"/>
</dbReference>
<name>A0A0A1MPG9_9BACI</name>
<dbReference type="STRING" id="545501.BN997_00779"/>
<keyword evidence="3 9" id="KW-1003">Cell membrane</keyword>
<feature type="transmembrane region" description="Helical" evidence="10">
    <location>
        <begin position="115"/>
        <end position="134"/>
    </location>
</feature>
<evidence type="ECO:0000256" key="7">
    <source>
        <dbReference type="ARBA" id="ARBA00022989"/>
    </source>
</evidence>
<evidence type="ECO:0000256" key="2">
    <source>
        <dbReference type="ARBA" id="ARBA00022448"/>
    </source>
</evidence>
<dbReference type="InterPro" id="IPR004501">
    <property type="entry name" value="PTS_EIIC_3"/>
</dbReference>
<keyword evidence="6 10" id="KW-0812">Transmembrane</keyword>
<gene>
    <name evidence="12" type="primary">gmuC_2</name>
    <name evidence="12" type="ORF">BN997_00779</name>
</gene>
<feature type="transmembrane region" description="Helical" evidence="10">
    <location>
        <begin position="412"/>
        <end position="433"/>
    </location>
</feature>
<organism evidence="12 13">
    <name type="scientific">Oceanobacillus oncorhynchi</name>
    <dbReference type="NCBI Taxonomy" id="545501"/>
    <lineage>
        <taxon>Bacteria</taxon>
        <taxon>Bacillati</taxon>
        <taxon>Bacillota</taxon>
        <taxon>Bacilli</taxon>
        <taxon>Bacillales</taxon>
        <taxon>Bacillaceae</taxon>
        <taxon>Oceanobacillus</taxon>
    </lineage>
</organism>
<dbReference type="NCBIfam" id="NF007157">
    <property type="entry name" value="PRK09592.1"/>
    <property type="match status" value="1"/>
</dbReference>
<evidence type="ECO:0000256" key="3">
    <source>
        <dbReference type="ARBA" id="ARBA00022475"/>
    </source>
</evidence>
<evidence type="ECO:0000256" key="5">
    <source>
        <dbReference type="ARBA" id="ARBA00022683"/>
    </source>
</evidence>
<dbReference type="EMBL" id="CDGG01000001">
    <property type="protein sequence ID" value="CEI80966.1"/>
    <property type="molecule type" value="Genomic_DNA"/>
</dbReference>
<dbReference type="PIRSF" id="PIRSF006351">
    <property type="entry name" value="PTS_EIIC-Cellobiose"/>
    <property type="match status" value="1"/>
</dbReference>
<keyword evidence="4 9" id="KW-0762">Sugar transport</keyword>
<evidence type="ECO:0000256" key="8">
    <source>
        <dbReference type="ARBA" id="ARBA00023136"/>
    </source>
</evidence>
<dbReference type="InterPro" id="IPR051088">
    <property type="entry name" value="PTS_Sugar-EIIC/EIIB"/>
</dbReference>
<accession>A0A0A1MPG9</accession>
<evidence type="ECO:0000256" key="1">
    <source>
        <dbReference type="ARBA" id="ARBA00004651"/>
    </source>
</evidence>
<feature type="transmembrane region" description="Helical" evidence="10">
    <location>
        <begin position="28"/>
        <end position="55"/>
    </location>
</feature>
<feature type="transmembrane region" description="Helical" evidence="10">
    <location>
        <begin position="75"/>
        <end position="94"/>
    </location>
</feature>
<feature type="transmembrane region" description="Helical" evidence="10">
    <location>
        <begin position="169"/>
        <end position="187"/>
    </location>
</feature>
<sequence length="451" mass="49340">MAESEGKVFAFLEKYLMGPMGKVASWRFVRAIMAAGMAAIPFVIVGSMFLVFNILPETFPFLQSFFDNTFFRFEALYMLANKTTIGLLALYFGFTIGYEYTKIFAEEEELNLSPLNGGLLSIFALFMTIPQLVWENGEMALVNIINEDTTIIGGWEIIDEGLARLDATGVFSAIIMAIIAVQLYRLCVKKNWIIKMPEQVPEGVSRSFTALIPAFVTAFVVLILNGILVLMGTDIFKLIQIPFGFVTNLTGSWIGMMVITFILHTLWIVGIHGSTIIGGLLTPIWLNNMQANIGGANIPYAGEFQTAFILLGGAGATLGLCVFMAFLAKSKQLSVLGKTSLVPGLFNINEPILFGLPVIYNPFMAIPFFLAPMVAASIGYWALSIGIVNPIVALMPWPTPPGVGAFISTGDFMALVVALIGLVVASVIWYPFFKMYDKKLVAQEKGEDSLI</sequence>